<dbReference type="Gene3D" id="3.80.10.10">
    <property type="entry name" value="Ribonuclease Inhibitor"/>
    <property type="match status" value="1"/>
</dbReference>
<evidence type="ECO:0008006" key="4">
    <source>
        <dbReference type="Google" id="ProtNLM"/>
    </source>
</evidence>
<keyword evidence="3" id="KW-1185">Reference proteome</keyword>
<evidence type="ECO:0000313" key="3">
    <source>
        <dbReference type="Proteomes" id="UP001152130"/>
    </source>
</evidence>
<comment type="caution">
    <text evidence="2">The sequence shown here is derived from an EMBL/GenBank/DDBJ whole genome shotgun (WGS) entry which is preliminary data.</text>
</comment>
<dbReference type="SUPFAM" id="SSF52047">
    <property type="entry name" value="RNI-like"/>
    <property type="match status" value="1"/>
</dbReference>
<protein>
    <recommendedName>
        <fullName evidence="4">F-box domain-containing protein</fullName>
    </recommendedName>
</protein>
<dbReference type="Proteomes" id="UP001152130">
    <property type="component" value="Unassembled WGS sequence"/>
</dbReference>
<evidence type="ECO:0000256" key="1">
    <source>
        <dbReference type="SAM" id="MobiDB-lite"/>
    </source>
</evidence>
<proteinExistence type="predicted"/>
<feature type="region of interest" description="Disordered" evidence="1">
    <location>
        <begin position="20"/>
        <end position="45"/>
    </location>
</feature>
<reference evidence="2" key="1">
    <citation type="submission" date="2022-10" db="EMBL/GenBank/DDBJ databases">
        <title>Fusarium specimens isolated from Avocado Roots.</title>
        <authorList>
            <person name="Stajich J."/>
            <person name="Roper C."/>
            <person name="Heimlech-Rivalta G."/>
        </authorList>
    </citation>
    <scope>NUCLEOTIDE SEQUENCE</scope>
    <source>
        <strain evidence="2">CF00143</strain>
    </source>
</reference>
<name>A0A9W8UCC1_9HYPO</name>
<accession>A0A9W8UCC1</accession>
<dbReference type="SUPFAM" id="SSF81383">
    <property type="entry name" value="F-box domain"/>
    <property type="match status" value="1"/>
</dbReference>
<organism evidence="2 3">
    <name type="scientific">Fusarium irregulare</name>
    <dbReference type="NCBI Taxonomy" id="2494466"/>
    <lineage>
        <taxon>Eukaryota</taxon>
        <taxon>Fungi</taxon>
        <taxon>Dikarya</taxon>
        <taxon>Ascomycota</taxon>
        <taxon>Pezizomycotina</taxon>
        <taxon>Sordariomycetes</taxon>
        <taxon>Hypocreomycetidae</taxon>
        <taxon>Hypocreales</taxon>
        <taxon>Nectriaceae</taxon>
        <taxon>Fusarium</taxon>
        <taxon>Fusarium incarnatum-equiseti species complex</taxon>
    </lineage>
</organism>
<dbReference type="EMBL" id="JAPDHF010000005">
    <property type="protein sequence ID" value="KAJ4017873.1"/>
    <property type="molecule type" value="Genomic_DNA"/>
</dbReference>
<sequence length="625" mass="71105">MAPRRSTRIATITSAPAPVAVEGRNLRKRKTSSETEATESAKRKKKAIVPNIHLRRQQAPSTSKDDLSVLPAEIQLNILHHIDDSRAMINLACTSQRYYNLAMSVVHNHIAVRVGFFAHMPKIIRRLEPHLSIAQKKQVQREGRYKGQQERFSNLLDPDAIPKCALHVRQMTIGDIDPGKKHKPIVIRYLEEVLKNLTNLEVLDTTELNAIAALKHLKALRLVDSRTSCIIEKTASPLSQLSGLKHITFQAGMLSDLVSGPQKVFQTILARSLSTLISLDVRALGYSSNFLERFEDRIEEHDPDALEQPHYFTALKSVTLIGHCWEGERALLWTDLHKSIDFLQLRELRLVQLGKGNAILFKHLEDLFSKADERSIQLRKLSVDLDADKPSPVASEEHLESIYRFLASFDTLTSLNVLEHNVFSRSHLPQQRFSNPGLSRKLQQAIINHKHLESLRFKYRGHPPYYVSAEVIETFTKNLPRLQLLEIAPEDDDLDALARSISRAKDLQTLIFGTIPSWLSENRSKDPIQTFLKGFMGGLLQISGDTEDFTWAKAYNLTKITVAIYTFTIGNGFIEPPQKKMDPPVEIKKDDKAVWVQNMRVNEARRQWYYTANSSWATQIMTSVK</sequence>
<dbReference type="InterPro" id="IPR036047">
    <property type="entry name" value="F-box-like_dom_sf"/>
</dbReference>
<gene>
    <name evidence="2" type="ORF">NW766_003944</name>
</gene>
<dbReference type="InterPro" id="IPR032675">
    <property type="entry name" value="LRR_dom_sf"/>
</dbReference>
<evidence type="ECO:0000313" key="2">
    <source>
        <dbReference type="EMBL" id="KAJ4017873.1"/>
    </source>
</evidence>
<dbReference type="AlphaFoldDB" id="A0A9W8UCC1"/>